<dbReference type="InterPro" id="IPR020094">
    <property type="entry name" value="TruA/RsuA/RluB/E/F_N"/>
</dbReference>
<dbReference type="PANTHER" id="PTHR11142">
    <property type="entry name" value="PSEUDOURIDYLATE SYNTHASE"/>
    <property type="match status" value="1"/>
</dbReference>
<keyword evidence="3" id="KW-1185">Reference proteome</keyword>
<dbReference type="GO" id="GO:1990481">
    <property type="term" value="P:mRNA pseudouridine synthesis"/>
    <property type="evidence" value="ECO:0007669"/>
    <property type="project" value="TreeGrafter"/>
</dbReference>
<dbReference type="Gene3D" id="3.30.70.660">
    <property type="entry name" value="Pseudouridine synthase I, catalytic domain, C-terminal subdomain"/>
    <property type="match status" value="1"/>
</dbReference>
<dbReference type="InterPro" id="IPR020095">
    <property type="entry name" value="PsdUridine_synth_TruA_C"/>
</dbReference>
<comment type="caution">
    <text evidence="2">The sequence shown here is derived from an EMBL/GenBank/DDBJ whole genome shotgun (WGS) entry which is preliminary data.</text>
</comment>
<evidence type="ECO:0000256" key="1">
    <source>
        <dbReference type="ARBA" id="ARBA00023235"/>
    </source>
</evidence>
<dbReference type="InterPro" id="IPR020103">
    <property type="entry name" value="PsdUridine_synth_cat_dom_sf"/>
</dbReference>
<dbReference type="PANTHER" id="PTHR11142:SF5">
    <property type="entry name" value="TRNA PSEUDOURIDINE(38_39) SYNTHASE"/>
    <property type="match status" value="1"/>
</dbReference>
<evidence type="ECO:0000313" key="2">
    <source>
        <dbReference type="EMBL" id="ORD93513.1"/>
    </source>
</evidence>
<dbReference type="Gene3D" id="3.30.70.580">
    <property type="entry name" value="Pseudouridine synthase I, catalytic domain, N-terminal subdomain"/>
    <property type="match status" value="1"/>
</dbReference>
<reference evidence="2 3" key="1">
    <citation type="journal article" date="2017" name="Environ. Microbiol.">
        <title>Decay of the glycolytic pathway and adaptation to intranuclear parasitism within Enterocytozoonidae microsporidia.</title>
        <authorList>
            <person name="Wiredu Boakye D."/>
            <person name="Jaroenlak P."/>
            <person name="Prachumwat A."/>
            <person name="Williams T.A."/>
            <person name="Bateman K.S."/>
            <person name="Itsathitphaisarn O."/>
            <person name="Sritunyalucksana K."/>
            <person name="Paszkiewicz K.H."/>
            <person name="Moore K.A."/>
            <person name="Stentiford G.D."/>
            <person name="Williams B.A."/>
        </authorList>
    </citation>
    <scope>NUCLEOTIDE SEQUENCE [LARGE SCALE GENOMIC DNA]</scope>
    <source>
        <strain evidence="2 3">GB1</strain>
    </source>
</reference>
<protein>
    <submittedName>
        <fullName evidence="2">TG124</fullName>
    </submittedName>
</protein>
<dbReference type="GO" id="GO:0031119">
    <property type="term" value="P:tRNA pseudouridine synthesis"/>
    <property type="evidence" value="ECO:0007669"/>
    <property type="project" value="TreeGrafter"/>
</dbReference>
<organism evidence="2 3">
    <name type="scientific">Enterospora canceri</name>
    <dbReference type="NCBI Taxonomy" id="1081671"/>
    <lineage>
        <taxon>Eukaryota</taxon>
        <taxon>Fungi</taxon>
        <taxon>Fungi incertae sedis</taxon>
        <taxon>Microsporidia</taxon>
        <taxon>Enterocytozoonidae</taxon>
        <taxon>Enterospora</taxon>
    </lineage>
</organism>
<sequence>MKKANWLQSECGGLYYRGLCELTKDELVALVYGQNNIRNVTKQAVKHKTVRKVAFQLSYDGKLYNGTQESRDGLSVTEVLRNALKKSDLFVDGNEMIFCGRTDRGVSAENAVVSLFTKSRLDLEPNDSHETEYYTFAGIEFKRYLFRDSQFEIGKEDYNEIPYTRILNNILPEHIRIKGWAPVPDYFSARHSCIERCYKYQYEIGRIRVKDGNLLDKFNHGAEIIRSLDDFYYFSKHDNPKANYNFRISELFFNTCGDHIVMEIRSYSFIHNMVRKIFSWIRRYAETGRLDYRDIEPAEAEHLVFCGATYRHKLAYISG</sequence>
<dbReference type="GO" id="GO:0009982">
    <property type="term" value="F:pseudouridine synthase activity"/>
    <property type="evidence" value="ECO:0007669"/>
    <property type="project" value="InterPro"/>
</dbReference>
<dbReference type="GO" id="GO:0005634">
    <property type="term" value="C:nucleus"/>
    <property type="evidence" value="ECO:0007669"/>
    <property type="project" value="TreeGrafter"/>
</dbReference>
<dbReference type="OrthoDB" id="25767at2759"/>
<name>A0A1Y1S5S9_9MICR</name>
<dbReference type="Proteomes" id="UP000192639">
    <property type="component" value="Unassembled WGS sequence"/>
</dbReference>
<dbReference type="EMBL" id="LWDP01000073">
    <property type="protein sequence ID" value="ORD93513.1"/>
    <property type="molecule type" value="Genomic_DNA"/>
</dbReference>
<gene>
    <name evidence="2" type="primary">TG124</name>
    <name evidence="2" type="ORF">ECANGB1_2131</name>
</gene>
<dbReference type="GO" id="GO:0005737">
    <property type="term" value="C:cytoplasm"/>
    <property type="evidence" value="ECO:0007669"/>
    <property type="project" value="TreeGrafter"/>
</dbReference>
<dbReference type="SUPFAM" id="SSF55120">
    <property type="entry name" value="Pseudouridine synthase"/>
    <property type="match status" value="1"/>
</dbReference>
<dbReference type="InterPro" id="IPR001406">
    <property type="entry name" value="PsdUridine_synth_TruA"/>
</dbReference>
<keyword evidence="1" id="KW-0413">Isomerase</keyword>
<dbReference type="GO" id="GO:0003723">
    <property type="term" value="F:RNA binding"/>
    <property type="evidence" value="ECO:0007669"/>
    <property type="project" value="InterPro"/>
</dbReference>
<accession>A0A1Y1S5S9</accession>
<dbReference type="AlphaFoldDB" id="A0A1Y1S5S9"/>
<proteinExistence type="predicted"/>
<dbReference type="VEuPathDB" id="MicrosporidiaDB:ECANGB1_2131"/>
<evidence type="ECO:0000313" key="3">
    <source>
        <dbReference type="Proteomes" id="UP000192639"/>
    </source>
</evidence>